<evidence type="ECO:0000313" key="2">
    <source>
        <dbReference type="Proteomes" id="UP001610446"/>
    </source>
</evidence>
<comment type="caution">
    <text evidence="1">The sequence shown here is derived from an EMBL/GenBank/DDBJ whole genome shotgun (WGS) entry which is preliminary data.</text>
</comment>
<protein>
    <submittedName>
        <fullName evidence="1">Uncharacterized protein</fullName>
    </submittedName>
</protein>
<proteinExistence type="predicted"/>
<accession>A0ABR4KPQ6</accession>
<organism evidence="1 2">
    <name type="scientific">Aspergillus pseudoustus</name>
    <dbReference type="NCBI Taxonomy" id="1810923"/>
    <lineage>
        <taxon>Eukaryota</taxon>
        <taxon>Fungi</taxon>
        <taxon>Dikarya</taxon>
        <taxon>Ascomycota</taxon>
        <taxon>Pezizomycotina</taxon>
        <taxon>Eurotiomycetes</taxon>
        <taxon>Eurotiomycetidae</taxon>
        <taxon>Eurotiales</taxon>
        <taxon>Aspergillaceae</taxon>
        <taxon>Aspergillus</taxon>
        <taxon>Aspergillus subgen. Nidulantes</taxon>
    </lineage>
</organism>
<dbReference type="EMBL" id="JBFXLU010000016">
    <property type="protein sequence ID" value="KAL2854236.1"/>
    <property type="molecule type" value="Genomic_DNA"/>
</dbReference>
<dbReference type="Proteomes" id="UP001610446">
    <property type="component" value="Unassembled WGS sequence"/>
</dbReference>
<name>A0ABR4KPQ6_9EURO</name>
<keyword evidence="2" id="KW-1185">Reference proteome</keyword>
<reference evidence="1 2" key="1">
    <citation type="submission" date="2024-07" db="EMBL/GenBank/DDBJ databases">
        <title>Section-level genome sequencing and comparative genomics of Aspergillus sections Usti and Cavernicolus.</title>
        <authorList>
            <consortium name="Lawrence Berkeley National Laboratory"/>
            <person name="Nybo J.L."/>
            <person name="Vesth T.C."/>
            <person name="Theobald S."/>
            <person name="Frisvad J.C."/>
            <person name="Larsen T.O."/>
            <person name="Kjaerboelling I."/>
            <person name="Rothschild-Mancinelli K."/>
            <person name="Lyhne E.K."/>
            <person name="Kogle M.E."/>
            <person name="Barry K."/>
            <person name="Clum A."/>
            <person name="Na H."/>
            <person name="Ledsgaard L."/>
            <person name="Lin J."/>
            <person name="Lipzen A."/>
            <person name="Kuo A."/>
            <person name="Riley R."/>
            <person name="Mondo S."/>
            <person name="Labutti K."/>
            <person name="Haridas S."/>
            <person name="Pangalinan J."/>
            <person name="Salamov A.A."/>
            <person name="Simmons B.A."/>
            <person name="Magnuson J.K."/>
            <person name="Chen J."/>
            <person name="Drula E."/>
            <person name="Henrissat B."/>
            <person name="Wiebenga A."/>
            <person name="Lubbers R.J."/>
            <person name="Gomes A.C."/>
            <person name="Makela M.R."/>
            <person name="Stajich J."/>
            <person name="Grigoriev I.V."/>
            <person name="Mortensen U.H."/>
            <person name="De Vries R.P."/>
            <person name="Baker S.E."/>
            <person name="Andersen M.R."/>
        </authorList>
    </citation>
    <scope>NUCLEOTIDE SEQUENCE [LARGE SCALE GENOMIC DNA]</scope>
    <source>
        <strain evidence="1 2">CBS 123904</strain>
    </source>
</reference>
<sequence>MPYRRCKRTQLVSSVLPGLLRRATARQSQCLELFPATPKVDVDLRGTMACCSSCCVLCRVSLWMLEASRFCRHTINLRTKFLSM</sequence>
<gene>
    <name evidence="1" type="ORF">BJY01DRAFT_205702</name>
</gene>
<evidence type="ECO:0000313" key="1">
    <source>
        <dbReference type="EMBL" id="KAL2854236.1"/>
    </source>
</evidence>